<reference evidence="3 4" key="1">
    <citation type="submission" date="2024-10" db="EMBL/GenBank/DDBJ databases">
        <title>Updated reference genomes for cyclostephanoid diatoms.</title>
        <authorList>
            <person name="Roberts W.R."/>
            <person name="Alverson A.J."/>
        </authorList>
    </citation>
    <scope>NUCLEOTIDE SEQUENCE [LARGE SCALE GENOMIC DNA]</scope>
    <source>
        <strain evidence="3 4">AJA228-03</strain>
    </source>
</reference>
<accession>A0ABD3R4I3</accession>
<proteinExistence type="predicted"/>
<evidence type="ECO:0000256" key="1">
    <source>
        <dbReference type="SAM" id="MobiDB-lite"/>
    </source>
</evidence>
<gene>
    <name evidence="3" type="ORF">ACHAXA_007172</name>
</gene>
<evidence type="ECO:0000256" key="2">
    <source>
        <dbReference type="SAM" id="SignalP"/>
    </source>
</evidence>
<name>A0ABD3R4I3_9STRA</name>
<comment type="caution">
    <text evidence="3">The sequence shown here is derived from an EMBL/GenBank/DDBJ whole genome shotgun (WGS) entry which is preliminary data.</text>
</comment>
<dbReference type="AlphaFoldDB" id="A0ABD3R4I3"/>
<sequence length="395" mass="43439">MTTIWILLLTARTTNSSRPHISSPLHHGGVITDIRCRGRRAANRSTTTMLPSTPTSISLRGGGGEGEGEGGTMGSSVEYDGVVPTMTHVDGREIMPMTTMGGHPDDDFESRYHADVGDAAAASTYGDHPTYNEYRETVEDRIDAWRRQQQQLQRDQSVLDATSAVDEQGRLKLFSAVSRASVSFFFFILMWRTVHHYELADATFSSSSRRGAGGGSSLLRMIVVTPLVVLFLGEMMGAILGLTGGLGIGGGGGGNASQSTKRRLKGVLNLHKIVELSMIIYNVFRLAIWPSRYVMREVYIGRTIANFFFLMQAQLYTKLSWDEVSKSAIGEGGYVTESYYDDYTPDMGMGGGNYYEGDSLQWQQSTNSGTHYVDDVPTKKSPQQYYDDANSDGWS</sequence>
<dbReference type="EMBL" id="JALLPB020000570">
    <property type="protein sequence ID" value="KAL3807895.1"/>
    <property type="molecule type" value="Genomic_DNA"/>
</dbReference>
<keyword evidence="4" id="KW-1185">Reference proteome</keyword>
<protein>
    <submittedName>
        <fullName evidence="3">Uncharacterized protein</fullName>
    </submittedName>
</protein>
<organism evidence="3 4">
    <name type="scientific">Cyclostephanos tholiformis</name>
    <dbReference type="NCBI Taxonomy" id="382380"/>
    <lineage>
        <taxon>Eukaryota</taxon>
        <taxon>Sar</taxon>
        <taxon>Stramenopiles</taxon>
        <taxon>Ochrophyta</taxon>
        <taxon>Bacillariophyta</taxon>
        <taxon>Coscinodiscophyceae</taxon>
        <taxon>Thalassiosirophycidae</taxon>
        <taxon>Stephanodiscales</taxon>
        <taxon>Stephanodiscaceae</taxon>
        <taxon>Cyclostephanos</taxon>
    </lineage>
</organism>
<feature type="compositionally biased region" description="Gly residues" evidence="1">
    <location>
        <begin position="60"/>
        <end position="73"/>
    </location>
</feature>
<dbReference type="Proteomes" id="UP001530377">
    <property type="component" value="Unassembled WGS sequence"/>
</dbReference>
<feature type="chain" id="PRO_5044816925" evidence="2">
    <location>
        <begin position="17"/>
        <end position="395"/>
    </location>
</feature>
<feature type="region of interest" description="Disordered" evidence="1">
    <location>
        <begin position="44"/>
        <end position="75"/>
    </location>
</feature>
<feature type="compositionally biased region" description="Low complexity" evidence="1">
    <location>
        <begin position="45"/>
        <end position="59"/>
    </location>
</feature>
<evidence type="ECO:0000313" key="3">
    <source>
        <dbReference type="EMBL" id="KAL3807895.1"/>
    </source>
</evidence>
<evidence type="ECO:0000313" key="4">
    <source>
        <dbReference type="Proteomes" id="UP001530377"/>
    </source>
</evidence>
<keyword evidence="2" id="KW-0732">Signal</keyword>
<feature type="region of interest" description="Disordered" evidence="1">
    <location>
        <begin position="366"/>
        <end position="395"/>
    </location>
</feature>
<feature type="signal peptide" evidence="2">
    <location>
        <begin position="1"/>
        <end position="16"/>
    </location>
</feature>